<dbReference type="EMBL" id="MK697705">
    <property type="protein sequence ID" value="QHR92642.1"/>
    <property type="molecule type" value="Genomic_DNA"/>
</dbReference>
<name>A0A6B9XRS6_PICSI</name>
<evidence type="ECO:0000313" key="1">
    <source>
        <dbReference type="EMBL" id="QHR92642.1"/>
    </source>
</evidence>
<protein>
    <submittedName>
        <fullName evidence="1">Uncharacterized protein</fullName>
    </submittedName>
</protein>
<accession>A0A6B9XRS6</accession>
<geneLocation type="mitochondrion" evidence="1"/>
<reference evidence="1" key="1">
    <citation type="submission" date="2019-03" db="EMBL/GenBank/DDBJ databases">
        <title>Largest Complete Mitochondrial Genome of a Gymnosperm, Sitka Spruce (Picea sitchensis), Indicates Complex Physical Structure.</title>
        <authorList>
            <person name="Jackman S.D."/>
            <person name="Coombe L."/>
            <person name="Warren R."/>
            <person name="Kirk H."/>
            <person name="Trinh E."/>
            <person name="McLeod T."/>
            <person name="Pleasance S."/>
            <person name="Pandoh P."/>
            <person name="Zhao Y."/>
            <person name="Coope R."/>
            <person name="Bousquet J."/>
            <person name="Bohlmann J.C."/>
            <person name="Jones S.J.M."/>
            <person name="Birol I."/>
        </authorList>
    </citation>
    <scope>NUCLEOTIDE SEQUENCE</scope>
    <source>
        <strain evidence="1">Q903</strain>
    </source>
</reference>
<dbReference type="AlphaFoldDB" id="A0A6B9XRS6"/>
<proteinExistence type="predicted"/>
<gene>
    <name evidence="1" type="primary">orf06744</name>
    <name evidence="1" type="ORF">Q903MT_gene6689</name>
</gene>
<keyword evidence="1" id="KW-0496">Mitochondrion</keyword>
<organism evidence="1">
    <name type="scientific">Picea sitchensis</name>
    <name type="common">Sitka spruce</name>
    <name type="synonym">Pinus sitchensis</name>
    <dbReference type="NCBI Taxonomy" id="3332"/>
    <lineage>
        <taxon>Eukaryota</taxon>
        <taxon>Viridiplantae</taxon>
        <taxon>Streptophyta</taxon>
        <taxon>Embryophyta</taxon>
        <taxon>Tracheophyta</taxon>
        <taxon>Spermatophyta</taxon>
        <taxon>Pinopsida</taxon>
        <taxon>Pinidae</taxon>
        <taxon>Conifers I</taxon>
        <taxon>Pinales</taxon>
        <taxon>Pinaceae</taxon>
        <taxon>Picea</taxon>
    </lineage>
</organism>
<sequence>MFFRQSKALLAGSTPKLGIKRWLPSVVGTVTRTRLLTGTLPPSIGRDGPVKKCAFIYFQ</sequence>